<keyword evidence="3" id="KW-1185">Reference proteome</keyword>
<evidence type="ECO:0000256" key="1">
    <source>
        <dbReference type="SAM" id="MobiDB-lite"/>
    </source>
</evidence>
<gene>
    <name evidence="2" type="ORF">Bca52824_026258</name>
</gene>
<feature type="compositionally biased region" description="Basic and acidic residues" evidence="1">
    <location>
        <begin position="15"/>
        <end position="29"/>
    </location>
</feature>
<dbReference type="AlphaFoldDB" id="A0A8X7V7R1"/>
<protein>
    <submittedName>
        <fullName evidence="2">Uncharacterized protein</fullName>
    </submittedName>
</protein>
<organism evidence="2 3">
    <name type="scientific">Brassica carinata</name>
    <name type="common">Ethiopian mustard</name>
    <name type="synonym">Abyssinian cabbage</name>
    <dbReference type="NCBI Taxonomy" id="52824"/>
    <lineage>
        <taxon>Eukaryota</taxon>
        <taxon>Viridiplantae</taxon>
        <taxon>Streptophyta</taxon>
        <taxon>Embryophyta</taxon>
        <taxon>Tracheophyta</taxon>
        <taxon>Spermatophyta</taxon>
        <taxon>Magnoliopsida</taxon>
        <taxon>eudicotyledons</taxon>
        <taxon>Gunneridae</taxon>
        <taxon>Pentapetalae</taxon>
        <taxon>rosids</taxon>
        <taxon>malvids</taxon>
        <taxon>Brassicales</taxon>
        <taxon>Brassicaceae</taxon>
        <taxon>Brassiceae</taxon>
        <taxon>Brassica</taxon>
    </lineage>
</organism>
<evidence type="ECO:0000313" key="2">
    <source>
        <dbReference type="EMBL" id="KAG2306510.1"/>
    </source>
</evidence>
<evidence type="ECO:0000313" key="3">
    <source>
        <dbReference type="Proteomes" id="UP000886595"/>
    </source>
</evidence>
<sequence>MSSRSSKRNSSSHSSSDDSPAHVTVKQEELVEEAESQTEPLWARLDSVGRPCSKRPLRQPGAPFTPSLVLA</sequence>
<dbReference type="EMBL" id="JAAMPC010000006">
    <property type="protein sequence ID" value="KAG2306510.1"/>
    <property type="molecule type" value="Genomic_DNA"/>
</dbReference>
<comment type="caution">
    <text evidence="2">The sequence shown here is derived from an EMBL/GenBank/DDBJ whole genome shotgun (WGS) entry which is preliminary data.</text>
</comment>
<dbReference type="Proteomes" id="UP000886595">
    <property type="component" value="Unassembled WGS sequence"/>
</dbReference>
<proteinExistence type="predicted"/>
<reference evidence="2 3" key="1">
    <citation type="submission" date="2020-02" db="EMBL/GenBank/DDBJ databases">
        <authorList>
            <person name="Ma Q."/>
            <person name="Huang Y."/>
            <person name="Song X."/>
            <person name="Pei D."/>
        </authorList>
    </citation>
    <scope>NUCLEOTIDE SEQUENCE [LARGE SCALE GENOMIC DNA]</scope>
    <source>
        <strain evidence="2">Sxm20200214</strain>
        <tissue evidence="2">Leaf</tissue>
    </source>
</reference>
<feature type="region of interest" description="Disordered" evidence="1">
    <location>
        <begin position="1"/>
        <end position="71"/>
    </location>
</feature>
<feature type="compositionally biased region" description="Low complexity" evidence="1">
    <location>
        <begin position="1"/>
        <end position="14"/>
    </location>
</feature>
<name>A0A8X7V7R1_BRACI</name>
<accession>A0A8X7V7R1</accession>